<evidence type="ECO:0000256" key="3">
    <source>
        <dbReference type="SAM" id="MobiDB-lite"/>
    </source>
</evidence>
<dbReference type="PROSITE" id="PS50162">
    <property type="entry name" value="RECA_2"/>
    <property type="match status" value="1"/>
</dbReference>
<evidence type="ECO:0000313" key="5">
    <source>
        <dbReference type="EMBL" id="KAL1643972.1"/>
    </source>
</evidence>
<dbReference type="PANTHER" id="PTHR22942:SF66">
    <property type="entry name" value="RE19845P"/>
    <property type="match status" value="1"/>
</dbReference>
<proteinExistence type="predicted"/>
<keyword evidence="2" id="KW-0067">ATP-binding</keyword>
<evidence type="ECO:0000256" key="2">
    <source>
        <dbReference type="ARBA" id="ARBA00022840"/>
    </source>
</evidence>
<keyword evidence="1" id="KW-0547">Nucleotide-binding</keyword>
<dbReference type="SUPFAM" id="SSF52540">
    <property type="entry name" value="P-loop containing nucleoside triphosphate hydrolases"/>
    <property type="match status" value="1"/>
</dbReference>
<evidence type="ECO:0000256" key="1">
    <source>
        <dbReference type="ARBA" id="ARBA00022741"/>
    </source>
</evidence>
<comment type="caution">
    <text evidence="5">The sequence shown here is derived from an EMBL/GenBank/DDBJ whole genome shotgun (WGS) entry which is preliminary data.</text>
</comment>
<name>A0ABR3TTB9_9PEZI</name>
<gene>
    <name evidence="5" type="primary">rhp57</name>
    <name evidence="5" type="ORF">SLS58_004647</name>
</gene>
<dbReference type="EMBL" id="JAKEKT020000025">
    <property type="protein sequence ID" value="KAL1643972.1"/>
    <property type="molecule type" value="Genomic_DNA"/>
</dbReference>
<feature type="compositionally biased region" description="Polar residues" evidence="3">
    <location>
        <begin position="290"/>
        <end position="307"/>
    </location>
</feature>
<reference evidence="5 6" key="1">
    <citation type="journal article" date="2023" name="Plant Dis.">
        <title>First Report of Diplodia intermedia Causing Canker and Dieback Diseases on Apple Trees in Canada.</title>
        <authorList>
            <person name="Ellouze W."/>
            <person name="Ilyukhin E."/>
            <person name="Sulman M."/>
            <person name="Ali S."/>
        </authorList>
    </citation>
    <scope>NUCLEOTIDE SEQUENCE [LARGE SCALE GENOMIC DNA]</scope>
    <source>
        <strain evidence="5 6">M45-28</strain>
    </source>
</reference>
<feature type="region of interest" description="Disordered" evidence="3">
    <location>
        <begin position="474"/>
        <end position="548"/>
    </location>
</feature>
<protein>
    <submittedName>
        <fullName evidence="5">DNA repair protein rhp57</fullName>
    </submittedName>
</protein>
<feature type="compositionally biased region" description="Basic and acidic residues" evidence="3">
    <location>
        <begin position="474"/>
        <end position="510"/>
    </location>
</feature>
<dbReference type="Proteomes" id="UP001521184">
    <property type="component" value="Unassembled WGS sequence"/>
</dbReference>
<evidence type="ECO:0000313" key="6">
    <source>
        <dbReference type="Proteomes" id="UP001521184"/>
    </source>
</evidence>
<keyword evidence="6" id="KW-1185">Reference proteome</keyword>
<dbReference type="InterPro" id="IPR013632">
    <property type="entry name" value="Rad51_C"/>
</dbReference>
<organism evidence="5 6">
    <name type="scientific">Diplodia intermedia</name>
    <dbReference type="NCBI Taxonomy" id="856260"/>
    <lineage>
        <taxon>Eukaryota</taxon>
        <taxon>Fungi</taxon>
        <taxon>Dikarya</taxon>
        <taxon>Ascomycota</taxon>
        <taxon>Pezizomycotina</taxon>
        <taxon>Dothideomycetes</taxon>
        <taxon>Dothideomycetes incertae sedis</taxon>
        <taxon>Botryosphaeriales</taxon>
        <taxon>Botryosphaeriaceae</taxon>
        <taxon>Diplodia</taxon>
    </lineage>
</organism>
<feature type="region of interest" description="Disordered" evidence="3">
    <location>
        <begin position="290"/>
        <end position="340"/>
    </location>
</feature>
<evidence type="ECO:0000259" key="4">
    <source>
        <dbReference type="PROSITE" id="PS50162"/>
    </source>
</evidence>
<feature type="compositionally biased region" description="Low complexity" evidence="3">
    <location>
        <begin position="308"/>
        <end position="324"/>
    </location>
</feature>
<dbReference type="Gene3D" id="3.40.50.300">
    <property type="entry name" value="P-loop containing nucleotide triphosphate hydrolases"/>
    <property type="match status" value="1"/>
</dbReference>
<feature type="compositionally biased region" description="Gly residues" evidence="3">
    <location>
        <begin position="511"/>
        <end position="522"/>
    </location>
</feature>
<dbReference type="InterPro" id="IPR027417">
    <property type="entry name" value="P-loop_NTPase"/>
</dbReference>
<accession>A0ABR3TTB9</accession>
<dbReference type="PANTHER" id="PTHR22942">
    <property type="entry name" value="RECA/RAD51/RADA DNA STRAND-PAIRING FAMILY MEMBER"/>
    <property type="match status" value="1"/>
</dbReference>
<feature type="domain" description="RecA family profile 1" evidence="4">
    <location>
        <begin position="93"/>
        <end position="286"/>
    </location>
</feature>
<sequence length="548" mass="57465">MSDLHHVLPDRFPAHRFAHLLPSLDRHRVTTSDILTLDAVDAAKRAQVPVAELRKLQQAIVSALHADLGVQNSLESGGPDAAKDAPDAWHATQWRTISTLDDHLDAELGGGVPAGYLTEITGESGAGKTQFLLTLLLSTQLPAPRGLAKSALYISTEAPLATTRLTQLLDQHPRLSTLPAASKPSLSRILSIQTPDLESQDHILRYQLPVAIQRHNVGLVVLDSVAANYRAEFERTAEKEGGGGGGGRRAAGEAMAQRTAQLVQLGALLRAVARAHGVAVVVANQVSDRFSPSTTTATTSRNPSYASNNNNNNNGQAATTTRLPTPTPPTPSAPALALSPDPLTLDHQQRWFTGWGDNTSAASEGSQNNLKTPALGLVWANQIAARVALLKAPVYNTPNNPWVGLAADGQSNWRGEDGDDGGGVDIKRWRRWMKVVFAPWGAPSSAGAGAKKGVEYVITGGGVASTAAVAEEMERARTKTREAAGAEMGGKGEKGAEGEACENRVKEGETPGRGGGGGGGGDDSPPPAAGERARDESDGPLEEEGSNQ</sequence>
<dbReference type="Pfam" id="PF08423">
    <property type="entry name" value="Rad51"/>
    <property type="match status" value="1"/>
</dbReference>
<feature type="compositionally biased region" description="Acidic residues" evidence="3">
    <location>
        <begin position="538"/>
        <end position="548"/>
    </location>
</feature>
<dbReference type="InterPro" id="IPR020588">
    <property type="entry name" value="RecA_ATP-bd"/>
</dbReference>